<dbReference type="VEuPathDB" id="MicrosporidiaDB:SLOPH_613"/>
<name>S7XV70_SPRLO</name>
<sequence>LLYNRYNNINSNDIRILVNMLNIYFNLKIFRIRYKERERSYNHMDDIKGMAIDRFSRGKMIKYIFIKTKLIFINEYLNGENNKIQHMLSKLRILYNHYFK</sequence>
<accession>S7XV70</accession>
<organism evidence="1 2">
    <name type="scientific">Spraguea lophii (strain 42_110)</name>
    <name type="common">Microsporidian parasite</name>
    <dbReference type="NCBI Taxonomy" id="1358809"/>
    <lineage>
        <taxon>Eukaryota</taxon>
        <taxon>Fungi</taxon>
        <taxon>Fungi incertae sedis</taxon>
        <taxon>Microsporidia</taxon>
        <taxon>Spragueidae</taxon>
        <taxon>Spraguea</taxon>
    </lineage>
</organism>
<dbReference type="AlphaFoldDB" id="S7XV70"/>
<comment type="caution">
    <text evidence="1">The sequence shown here is derived from an EMBL/GenBank/DDBJ whole genome shotgun (WGS) entry which is preliminary data.</text>
</comment>
<gene>
    <name evidence="1" type="ORF">SLOPH_613</name>
</gene>
<feature type="non-terminal residue" evidence="1">
    <location>
        <position position="1"/>
    </location>
</feature>
<dbReference type="Proteomes" id="UP000014978">
    <property type="component" value="Unassembled WGS sequence"/>
</dbReference>
<protein>
    <submittedName>
        <fullName evidence="1">Uncharacterized protein</fullName>
    </submittedName>
</protein>
<evidence type="ECO:0000313" key="1">
    <source>
        <dbReference type="EMBL" id="EPR79763.1"/>
    </source>
</evidence>
<dbReference type="InParanoid" id="S7XV70"/>
<proteinExistence type="predicted"/>
<dbReference type="EMBL" id="ATCN01000122">
    <property type="protein sequence ID" value="EPR79763.1"/>
    <property type="molecule type" value="Genomic_DNA"/>
</dbReference>
<reference evidence="2" key="1">
    <citation type="journal article" date="2013" name="PLoS Genet.">
        <title>The genome of Spraguea lophii and the basis of host-microsporidian interactions.</title>
        <authorList>
            <person name="Campbell S.E."/>
            <person name="Williams T.A."/>
            <person name="Yousuf A."/>
            <person name="Soanes D.M."/>
            <person name="Paszkiewicz K.H."/>
            <person name="Williams B.A.P."/>
        </authorList>
    </citation>
    <scope>NUCLEOTIDE SEQUENCE [LARGE SCALE GENOMIC DNA]</scope>
    <source>
        <strain evidence="2">42_110</strain>
    </source>
</reference>
<dbReference type="HOGENOM" id="CLU_2312975_0_0_1"/>
<keyword evidence="2" id="KW-1185">Reference proteome</keyword>
<evidence type="ECO:0000313" key="2">
    <source>
        <dbReference type="Proteomes" id="UP000014978"/>
    </source>
</evidence>